<reference evidence="16 17" key="1">
    <citation type="submission" date="2024-06" db="EMBL/GenBank/DDBJ databases">
        <title>A chromosome-level genome assembly of beet webworm, Loxostege sticticalis.</title>
        <authorList>
            <person name="Zhang Y."/>
        </authorList>
    </citation>
    <scope>NUCLEOTIDE SEQUENCE [LARGE SCALE GENOMIC DNA]</scope>
    <source>
        <strain evidence="15">AQ026</strain>
        <strain evidence="14">AQ028</strain>
        <tissue evidence="14">Male pupae</tissue>
        <tissue evidence="15">Whole body</tissue>
    </source>
</reference>
<evidence type="ECO:0000256" key="11">
    <source>
        <dbReference type="ARBA" id="ARBA00048919"/>
    </source>
</evidence>
<comment type="catalytic activity">
    <reaction evidence="6">
        <text>a 1,3-diacyl-sn-glycerol + H2O = a 1-acyl-sn-glycerol + a fatty acid + H(+)</text>
        <dbReference type="Rhea" id="RHEA:38503"/>
        <dbReference type="ChEBI" id="CHEBI:15377"/>
        <dbReference type="ChEBI" id="CHEBI:15378"/>
        <dbReference type="ChEBI" id="CHEBI:28868"/>
        <dbReference type="ChEBI" id="CHEBI:64683"/>
        <dbReference type="ChEBI" id="CHEBI:77272"/>
    </reaction>
</comment>
<dbReference type="EMBL" id="JBEUOH010000022">
    <property type="protein sequence ID" value="KAL0867626.1"/>
    <property type="molecule type" value="Genomic_DNA"/>
</dbReference>
<evidence type="ECO:0000313" key="16">
    <source>
        <dbReference type="Proteomes" id="UP001549920"/>
    </source>
</evidence>
<keyword evidence="12" id="KW-0732">Signal</keyword>
<evidence type="ECO:0000256" key="7">
    <source>
        <dbReference type="ARBA" id="ARBA00044064"/>
    </source>
</evidence>
<evidence type="ECO:0000256" key="12">
    <source>
        <dbReference type="SAM" id="SignalP"/>
    </source>
</evidence>
<dbReference type="Proteomes" id="UP001549920">
    <property type="component" value="Unassembled WGS sequence"/>
</dbReference>
<organism evidence="14 17">
    <name type="scientific">Loxostege sticticalis</name>
    <name type="common">Beet webworm moth</name>
    <dbReference type="NCBI Taxonomy" id="481309"/>
    <lineage>
        <taxon>Eukaryota</taxon>
        <taxon>Metazoa</taxon>
        <taxon>Ecdysozoa</taxon>
        <taxon>Arthropoda</taxon>
        <taxon>Hexapoda</taxon>
        <taxon>Insecta</taxon>
        <taxon>Pterygota</taxon>
        <taxon>Neoptera</taxon>
        <taxon>Endopterygota</taxon>
        <taxon>Lepidoptera</taxon>
        <taxon>Glossata</taxon>
        <taxon>Ditrysia</taxon>
        <taxon>Pyraloidea</taxon>
        <taxon>Crambidae</taxon>
        <taxon>Pyraustinae</taxon>
        <taxon>Loxostege</taxon>
    </lineage>
</organism>
<evidence type="ECO:0000256" key="3">
    <source>
        <dbReference type="ARBA" id="ARBA00026104"/>
    </source>
</evidence>
<dbReference type="EC" id="3.1.1.116" evidence="3"/>
<proteinExistence type="inferred from homology"/>
<dbReference type="InterPro" id="IPR029058">
    <property type="entry name" value="AB_hydrolase_fold"/>
</dbReference>
<feature type="chain" id="PRO_5044722647" description="sn-1-specific diacylglycerol lipase ABHD11" evidence="12">
    <location>
        <begin position="22"/>
        <end position="306"/>
    </location>
</feature>
<evidence type="ECO:0000256" key="9">
    <source>
        <dbReference type="ARBA" id="ARBA00048504"/>
    </source>
</evidence>
<evidence type="ECO:0000256" key="8">
    <source>
        <dbReference type="ARBA" id="ARBA00048283"/>
    </source>
</evidence>
<dbReference type="SUPFAM" id="SSF53474">
    <property type="entry name" value="alpha/beta-Hydrolases"/>
    <property type="match status" value="1"/>
</dbReference>
<dbReference type="PRINTS" id="PR00111">
    <property type="entry name" value="ABHYDROLASE"/>
</dbReference>
<evidence type="ECO:0000256" key="5">
    <source>
        <dbReference type="ARBA" id="ARBA00043667"/>
    </source>
</evidence>
<gene>
    <name evidence="15" type="ORF">ABMA27_008383</name>
    <name evidence="14" type="ORF">ABMA28_008703</name>
</gene>
<evidence type="ECO:0000313" key="15">
    <source>
        <dbReference type="EMBL" id="KAL0867626.1"/>
    </source>
</evidence>
<keyword evidence="16" id="KW-1185">Reference proteome</keyword>
<dbReference type="GO" id="GO:0016787">
    <property type="term" value="F:hydrolase activity"/>
    <property type="evidence" value="ECO:0007669"/>
    <property type="project" value="UniProtKB-KW"/>
</dbReference>
<dbReference type="Pfam" id="PF00561">
    <property type="entry name" value="Abhydrolase_1"/>
    <property type="match status" value="1"/>
</dbReference>
<feature type="domain" description="AB hydrolase-1" evidence="13">
    <location>
        <begin position="50"/>
        <end position="291"/>
    </location>
</feature>
<dbReference type="PANTHER" id="PTHR46118">
    <property type="entry name" value="PROTEIN ABHD11"/>
    <property type="match status" value="1"/>
</dbReference>
<evidence type="ECO:0000313" key="17">
    <source>
        <dbReference type="Proteomes" id="UP001549921"/>
    </source>
</evidence>
<evidence type="ECO:0000256" key="6">
    <source>
        <dbReference type="ARBA" id="ARBA00043742"/>
    </source>
</evidence>
<dbReference type="Proteomes" id="UP001549921">
    <property type="component" value="Unassembled WGS sequence"/>
</dbReference>
<evidence type="ECO:0000256" key="1">
    <source>
        <dbReference type="ARBA" id="ARBA00008645"/>
    </source>
</evidence>
<comment type="catalytic activity">
    <reaction evidence="10">
        <text>1-octadecanoyl-2-(9Z-octadecenoyl)-sn-glycerol + H2O = 2-(9Z-octadecenoyl)-glycerol + octadecanoate + H(+)</text>
        <dbReference type="Rhea" id="RHEA:77103"/>
        <dbReference type="ChEBI" id="CHEBI:15377"/>
        <dbReference type="ChEBI" id="CHEBI:15378"/>
        <dbReference type="ChEBI" id="CHEBI:25629"/>
        <dbReference type="ChEBI" id="CHEBI:73990"/>
        <dbReference type="ChEBI" id="CHEBI:75468"/>
    </reaction>
</comment>
<comment type="catalytic activity">
    <reaction evidence="8">
        <text>1-octadecanoyl-2-(4Z,7Z,10Z,13Z,16Z,19Z-docosahexaenoyl)-sn-glycerol + H2O = 2-(4Z,7Z,10Z,13Z,16Z,19Z-docosahexaenoyl)-glycerol + octadecanoate + H(+)</text>
        <dbReference type="Rhea" id="RHEA:77107"/>
        <dbReference type="ChEBI" id="CHEBI:15377"/>
        <dbReference type="ChEBI" id="CHEBI:15378"/>
        <dbReference type="ChEBI" id="CHEBI:25629"/>
        <dbReference type="ChEBI" id="CHEBI:77129"/>
        <dbReference type="ChEBI" id="CHEBI:186738"/>
    </reaction>
</comment>
<dbReference type="Gene3D" id="3.40.50.1820">
    <property type="entry name" value="alpha/beta hydrolase"/>
    <property type="match status" value="1"/>
</dbReference>
<keyword evidence="2" id="KW-0378">Hydrolase</keyword>
<protein>
    <recommendedName>
        <fullName evidence="7">sn-1-specific diacylglycerol lipase ABHD11</fullName>
        <ecNumber evidence="3">3.1.1.116</ecNumber>
    </recommendedName>
    <alternativeName>
        <fullName evidence="4">Alpha/beta hydrolase domain-containing protein 11</fullName>
    </alternativeName>
</protein>
<evidence type="ECO:0000259" key="13">
    <source>
        <dbReference type="Pfam" id="PF00561"/>
    </source>
</evidence>
<accession>A0ABD0SEC9</accession>
<dbReference type="InterPro" id="IPR000073">
    <property type="entry name" value="AB_hydrolase_1"/>
</dbReference>
<sequence>MEWRLSSLLVPFSTLLKHALSTTLIVSRSSVSLSYKVLGDSEMDVDEKAPPLFLFHGLLGNKRHWESMGKTLLHMTKRSVVVVDLRNHGDSPHNSSHRYDELAEDVIRLLKRLSVNRACLLGHSMGGRTCMCVSLLAPEKVAALLVVDISTASSPPFLTQYIPKVLNAMKTVEFNHPKTVRNAKDDAKKQLKEAVTDDMIMRAVLSNINIKPDKTIGWTCNLDALIKNFEHIASFPKEMKGKRYKGPTLFVGGQLSDFIPPDDLTKIRNFFPQAVVHYIPKTGHNPHVEDPETFLEYVLAFFKNVK</sequence>
<dbReference type="PANTHER" id="PTHR46118:SF4">
    <property type="entry name" value="PROTEIN ABHD11"/>
    <property type="match status" value="1"/>
</dbReference>
<dbReference type="AlphaFoldDB" id="A0ABD0SEC9"/>
<comment type="catalytic activity">
    <reaction evidence="11">
        <text>1-octadecanoyl-2-(5Z,8Z,11Z,14Z-eicosatetraenoyl)-sn-glycerol + H2O = 2-(5Z,8Z,11Z,14Z-eicosatetraenoyl)-glycerol + octadecanoate + H(+)</text>
        <dbReference type="Rhea" id="RHEA:38507"/>
        <dbReference type="ChEBI" id="CHEBI:15377"/>
        <dbReference type="ChEBI" id="CHEBI:15378"/>
        <dbReference type="ChEBI" id="CHEBI:25629"/>
        <dbReference type="ChEBI" id="CHEBI:52392"/>
        <dbReference type="ChEBI" id="CHEBI:75728"/>
    </reaction>
</comment>
<evidence type="ECO:0000256" key="10">
    <source>
        <dbReference type="ARBA" id="ARBA00048513"/>
    </source>
</evidence>
<name>A0ABD0SEC9_LOXSC</name>
<comment type="caution">
    <text evidence="14">The sequence shown here is derived from an EMBL/GenBank/DDBJ whole genome shotgun (WGS) entry which is preliminary data.</text>
</comment>
<dbReference type="EMBL" id="JBEDNZ010000022">
    <property type="protein sequence ID" value="KAL0818194.1"/>
    <property type="molecule type" value="Genomic_DNA"/>
</dbReference>
<comment type="catalytic activity">
    <reaction evidence="9">
        <text>1,2-didecanoylglycerol + H2O = decanoylglycerol + decanoate + H(+)</text>
        <dbReference type="Rhea" id="RHEA:48596"/>
        <dbReference type="ChEBI" id="CHEBI:11152"/>
        <dbReference type="ChEBI" id="CHEBI:15377"/>
        <dbReference type="ChEBI" id="CHEBI:15378"/>
        <dbReference type="ChEBI" id="CHEBI:27689"/>
        <dbReference type="ChEBI" id="CHEBI:90605"/>
    </reaction>
</comment>
<comment type="catalytic activity">
    <reaction evidence="5">
        <text>a 1,2-diacyl-sn-glycerol + H2O = a 2-acylglycerol + a fatty acid + H(+)</text>
        <dbReference type="Rhea" id="RHEA:33275"/>
        <dbReference type="ChEBI" id="CHEBI:15377"/>
        <dbReference type="ChEBI" id="CHEBI:15378"/>
        <dbReference type="ChEBI" id="CHEBI:17389"/>
        <dbReference type="ChEBI" id="CHEBI:17815"/>
        <dbReference type="ChEBI" id="CHEBI:28868"/>
        <dbReference type="EC" id="3.1.1.116"/>
    </reaction>
</comment>
<evidence type="ECO:0000313" key="14">
    <source>
        <dbReference type="EMBL" id="KAL0818194.1"/>
    </source>
</evidence>
<evidence type="ECO:0000256" key="2">
    <source>
        <dbReference type="ARBA" id="ARBA00022801"/>
    </source>
</evidence>
<evidence type="ECO:0000256" key="4">
    <source>
        <dbReference type="ARBA" id="ARBA00042703"/>
    </source>
</evidence>
<feature type="signal peptide" evidence="12">
    <location>
        <begin position="1"/>
        <end position="21"/>
    </location>
</feature>
<comment type="similarity">
    <text evidence="1">Belongs to the AB hydrolase superfamily.</text>
</comment>